<dbReference type="Pfam" id="PF01817">
    <property type="entry name" value="CM_2"/>
    <property type="match status" value="1"/>
</dbReference>
<keyword evidence="4" id="KW-1185">Reference proteome</keyword>
<dbReference type="InterPro" id="IPR051331">
    <property type="entry name" value="Chorismate_mutase-related"/>
</dbReference>
<protein>
    <submittedName>
        <fullName evidence="3">Chorismate mutase</fullName>
        <ecNumber evidence="3">5.4.99.5</ecNumber>
    </submittedName>
</protein>
<feature type="domain" description="Chorismate mutase" evidence="2">
    <location>
        <begin position="1"/>
        <end position="87"/>
    </location>
</feature>
<dbReference type="PROSITE" id="PS51168">
    <property type="entry name" value="CHORISMATE_MUT_2"/>
    <property type="match status" value="1"/>
</dbReference>
<evidence type="ECO:0000256" key="1">
    <source>
        <dbReference type="ARBA" id="ARBA00023235"/>
    </source>
</evidence>
<dbReference type="PANTHER" id="PTHR38041">
    <property type="entry name" value="CHORISMATE MUTASE"/>
    <property type="match status" value="1"/>
</dbReference>
<dbReference type="EC" id="5.4.99.5" evidence="3"/>
<sequence>MELEKIRQEIDSIDKELVHLLERRMHCVEDIIRYKETHQNPILDRGREDEVLANVAGLVQEKRYEETILATYRDLMKRSRGYQADQLDGDEGA</sequence>
<dbReference type="SUPFAM" id="SSF48600">
    <property type="entry name" value="Chorismate mutase II"/>
    <property type="match status" value="1"/>
</dbReference>
<dbReference type="InterPro" id="IPR002701">
    <property type="entry name" value="CM_II_prokaryot"/>
</dbReference>
<dbReference type="Gene3D" id="1.20.59.10">
    <property type="entry name" value="Chorismate mutase"/>
    <property type="match status" value="1"/>
</dbReference>
<dbReference type="InterPro" id="IPR011279">
    <property type="entry name" value="Chorismate_mutase_GmP"/>
</dbReference>
<dbReference type="EMBL" id="CP032620">
    <property type="protein sequence ID" value="AYF94625.1"/>
    <property type="molecule type" value="Genomic_DNA"/>
</dbReference>
<evidence type="ECO:0000259" key="2">
    <source>
        <dbReference type="PROSITE" id="PS51168"/>
    </source>
</evidence>
<evidence type="ECO:0000313" key="3">
    <source>
        <dbReference type="EMBL" id="AYF94625.1"/>
    </source>
</evidence>
<reference evidence="4" key="1">
    <citation type="submission" date="2018-09" db="EMBL/GenBank/DDBJ databases">
        <title>Complete genome sequence of Streptococcus sp. KCOM 2890 (=JS71).</title>
        <authorList>
            <person name="Kook J.-K."/>
            <person name="Park S.-N."/>
            <person name="Lim Y.K."/>
        </authorList>
    </citation>
    <scope>NUCLEOTIDE SEQUENCE [LARGE SCALE GENOMIC DNA]</scope>
    <source>
        <strain evidence="4">JS71</strain>
    </source>
</reference>
<gene>
    <name evidence="3" type="ORF">D7D50_08520</name>
</gene>
<dbReference type="PANTHER" id="PTHR38041:SF1">
    <property type="entry name" value="CHORISMATE MUTASE"/>
    <property type="match status" value="1"/>
</dbReference>
<dbReference type="RefSeq" id="WP_117744185.1">
    <property type="nucleotide sequence ID" value="NZ_CP032620.1"/>
</dbReference>
<evidence type="ECO:0000313" key="4">
    <source>
        <dbReference type="Proteomes" id="UP000277293"/>
    </source>
</evidence>
<dbReference type="NCBIfam" id="TIGR01805">
    <property type="entry name" value="CM_mono_grmpos"/>
    <property type="match status" value="1"/>
</dbReference>
<accession>A0ABM6ZB42</accession>
<keyword evidence="1 3" id="KW-0413">Isomerase</keyword>
<organism evidence="3 4">
    <name type="scientific">Streptococcus koreensis</name>
    <dbReference type="NCBI Taxonomy" id="2382163"/>
    <lineage>
        <taxon>Bacteria</taxon>
        <taxon>Bacillati</taxon>
        <taxon>Bacillota</taxon>
        <taxon>Bacilli</taxon>
        <taxon>Lactobacillales</taxon>
        <taxon>Streptococcaceae</taxon>
        <taxon>Streptococcus</taxon>
    </lineage>
</organism>
<dbReference type="InterPro" id="IPR036979">
    <property type="entry name" value="CM_dom_sf"/>
</dbReference>
<dbReference type="Proteomes" id="UP000277293">
    <property type="component" value="Chromosome"/>
</dbReference>
<dbReference type="GO" id="GO:0004106">
    <property type="term" value="F:chorismate mutase activity"/>
    <property type="evidence" value="ECO:0007669"/>
    <property type="project" value="UniProtKB-EC"/>
</dbReference>
<proteinExistence type="predicted"/>
<name>A0ABM6ZB42_9STRE</name>
<dbReference type="InterPro" id="IPR036263">
    <property type="entry name" value="Chorismate_II_sf"/>
</dbReference>
<dbReference type="SMART" id="SM00830">
    <property type="entry name" value="CM_2"/>
    <property type="match status" value="1"/>
</dbReference>